<evidence type="ECO:0000256" key="27">
    <source>
        <dbReference type="RuleBase" id="RU000405"/>
    </source>
</evidence>
<dbReference type="FunFam" id="3.30.70.1230:FF:000002">
    <property type="entry name" value="Adenylate cyclase"/>
    <property type="match status" value="1"/>
</dbReference>
<dbReference type="GeneTree" id="ENSGT00940000158054"/>
<evidence type="ECO:0000256" key="23">
    <source>
        <dbReference type="ARBA" id="ARBA00046177"/>
    </source>
</evidence>
<evidence type="ECO:0000256" key="8">
    <source>
        <dbReference type="ARBA" id="ARBA00022553"/>
    </source>
</evidence>
<keyword evidence="15 29" id="KW-1133">Transmembrane helix</keyword>
<dbReference type="Ensembl" id="ENSELUT00000083639.2">
    <property type="protein sequence ID" value="ENSELUP00000047570.2"/>
    <property type="gene ID" value="ENSELUG00000007215.3"/>
</dbReference>
<feature type="binding site" evidence="26">
    <location>
        <position position="452"/>
    </location>
    <ligand>
        <name>Mg(2+)</name>
        <dbReference type="ChEBI" id="CHEBI:18420"/>
        <label>1</label>
        <note>catalytic</note>
    </ligand>
</feature>
<keyword evidence="26" id="KW-0464">Manganese</keyword>
<keyword evidence="10 24" id="KW-0479">Metal-binding</keyword>
<dbReference type="GO" id="GO:0005886">
    <property type="term" value="C:plasma membrane"/>
    <property type="evidence" value="ECO:0007669"/>
    <property type="project" value="UniProtKB-SubCell"/>
</dbReference>
<keyword evidence="32" id="KW-1185">Reference proteome</keyword>
<dbReference type="Pfam" id="PF06327">
    <property type="entry name" value="Adcy_cons_dom"/>
    <property type="match status" value="1"/>
</dbReference>
<evidence type="ECO:0000256" key="25">
    <source>
        <dbReference type="PIRSR" id="PIRSR039050-50"/>
    </source>
</evidence>
<keyword evidence="12 24" id="KW-0547">Nucleotide-binding</keyword>
<dbReference type="GO" id="GO:0035556">
    <property type="term" value="P:intracellular signal transduction"/>
    <property type="evidence" value="ECO:0007669"/>
    <property type="project" value="InterPro"/>
</dbReference>
<feature type="binding site" evidence="25">
    <location>
        <begin position="1146"/>
        <end position="1150"/>
    </location>
    <ligand>
        <name>ATP</name>
        <dbReference type="ChEBI" id="CHEBI:30616"/>
    </ligand>
</feature>
<evidence type="ECO:0000256" key="21">
    <source>
        <dbReference type="ARBA" id="ARBA00023273"/>
    </source>
</evidence>
<dbReference type="GO" id="GO:0005929">
    <property type="term" value="C:cilium"/>
    <property type="evidence" value="ECO:0007669"/>
    <property type="project" value="UniProtKB-SubCell"/>
</dbReference>
<feature type="binding site" evidence="25">
    <location>
        <position position="1186"/>
    </location>
    <ligand>
        <name>ATP</name>
        <dbReference type="ChEBI" id="CHEBI:30616"/>
    </ligand>
</feature>
<comment type="function">
    <text evidence="23">Catalyzes the formation of the signaling molecule cAMP in response to G-protein signaling. Mediates signaling downstream of ADRB1. Regulates the increase of free cytosolic Ca(2+) in response to increased blood glucose levels and contributes to the regulation of Ca(2+)-dependent insulin secretion.</text>
</comment>
<dbReference type="OrthoDB" id="10261550at2759"/>
<gene>
    <name evidence="31" type="primary">ADCY5</name>
</gene>
<dbReference type="CDD" id="cd07302">
    <property type="entry name" value="CHD"/>
    <property type="match status" value="1"/>
</dbReference>
<keyword evidence="21" id="KW-0966">Cell projection</keyword>
<dbReference type="CDD" id="cd07556">
    <property type="entry name" value="Nucleotidyl_cyc_III"/>
    <property type="match status" value="1"/>
</dbReference>
<feature type="transmembrane region" description="Helical" evidence="29">
    <location>
        <begin position="703"/>
        <end position="724"/>
    </location>
</feature>
<feature type="binding site" evidence="25">
    <location>
        <begin position="1139"/>
        <end position="1141"/>
    </location>
    <ligand>
        <name>ATP</name>
        <dbReference type="ChEBI" id="CHEBI:30616"/>
    </ligand>
</feature>
<dbReference type="FunCoup" id="A0A6Q2X2K6">
    <property type="interactions" value="198"/>
</dbReference>
<evidence type="ECO:0000256" key="6">
    <source>
        <dbReference type="ARBA" id="ARBA00022475"/>
    </source>
</evidence>
<accession>A0A6Q2X2K6</accession>
<keyword evidence="17" id="KW-0969">Cilium</keyword>
<evidence type="ECO:0000256" key="14">
    <source>
        <dbReference type="ARBA" id="ARBA00022842"/>
    </source>
</evidence>
<dbReference type="Pfam" id="PF16214">
    <property type="entry name" value="AC_N"/>
    <property type="match status" value="1"/>
</dbReference>
<name>A0A6Q2X2K6_ESOLU</name>
<evidence type="ECO:0000256" key="18">
    <source>
        <dbReference type="ARBA" id="ARBA00023136"/>
    </source>
</evidence>
<feature type="binding site" evidence="26">
    <location>
        <position position="452"/>
    </location>
    <ligand>
        <name>Mg(2+)</name>
        <dbReference type="ChEBI" id="CHEBI:18420"/>
        <label>2</label>
        <note>catalytic</note>
    </ligand>
</feature>
<dbReference type="SUPFAM" id="SSF55073">
    <property type="entry name" value="Nucleotide cyclase"/>
    <property type="match status" value="2"/>
</dbReference>
<evidence type="ECO:0000256" key="15">
    <source>
        <dbReference type="ARBA" id="ARBA00022989"/>
    </source>
</evidence>
<keyword evidence="18 24" id="KW-0472">Membrane</keyword>
<dbReference type="GO" id="GO:0007189">
    <property type="term" value="P:adenylate cyclase-activating G protein-coupled receptor signaling pathway"/>
    <property type="evidence" value="ECO:0007669"/>
    <property type="project" value="TreeGrafter"/>
</dbReference>
<dbReference type="InterPro" id="IPR018297">
    <property type="entry name" value="A/G_cyclase_CS"/>
</dbReference>
<evidence type="ECO:0000256" key="5">
    <source>
        <dbReference type="ARBA" id="ARBA00012201"/>
    </source>
</evidence>
<feature type="compositionally biased region" description="Basic and acidic residues" evidence="28">
    <location>
        <begin position="102"/>
        <end position="128"/>
    </location>
</feature>
<keyword evidence="13 24" id="KW-0067">ATP-binding</keyword>
<dbReference type="InterPro" id="IPR001054">
    <property type="entry name" value="A/G_cyclase"/>
</dbReference>
<comment type="subcellular location">
    <subcellularLocation>
        <location evidence="4">Cell membrane</location>
        <topology evidence="4">Multi-pass membrane protein</topology>
    </subcellularLocation>
    <subcellularLocation>
        <location evidence="3">Cell projection</location>
        <location evidence="3">Cilium</location>
    </subcellularLocation>
</comment>
<evidence type="ECO:0000259" key="30">
    <source>
        <dbReference type="PROSITE" id="PS50125"/>
    </source>
</evidence>
<dbReference type="PANTHER" id="PTHR45627:SF7">
    <property type="entry name" value="ADENYLATE CYCLASE TYPE 5"/>
    <property type="match status" value="1"/>
</dbReference>
<dbReference type="OMA" id="HNSSHWT"/>
<evidence type="ECO:0000256" key="3">
    <source>
        <dbReference type="ARBA" id="ARBA00004138"/>
    </source>
</evidence>
<dbReference type="Bgee" id="ENSELUG00000007215">
    <property type="expression patterns" value="Expressed in heart and 13 other cell types or tissues"/>
</dbReference>
<keyword evidence="11" id="KW-0677">Repeat</keyword>
<evidence type="ECO:0000256" key="17">
    <source>
        <dbReference type="ARBA" id="ARBA00023069"/>
    </source>
</evidence>
<evidence type="ECO:0000256" key="22">
    <source>
        <dbReference type="ARBA" id="ARBA00040910"/>
    </source>
</evidence>
<dbReference type="FunFam" id="3.30.70.1230:FF:000001">
    <property type="entry name" value="Adenylate cyclase"/>
    <property type="match status" value="1"/>
</dbReference>
<evidence type="ECO:0000256" key="4">
    <source>
        <dbReference type="ARBA" id="ARBA00004651"/>
    </source>
</evidence>
<feature type="transmembrane region" description="Helical" evidence="29">
    <location>
        <begin position="259"/>
        <end position="277"/>
    </location>
</feature>
<reference evidence="31" key="4">
    <citation type="submission" date="2025-09" db="UniProtKB">
        <authorList>
            <consortium name="Ensembl"/>
        </authorList>
    </citation>
    <scope>IDENTIFICATION</scope>
</reference>
<evidence type="ECO:0000256" key="16">
    <source>
        <dbReference type="ARBA" id="ARBA00022998"/>
    </source>
</evidence>
<feature type="binding site" evidence="26">
    <location>
        <position position="408"/>
    </location>
    <ligand>
        <name>Mg(2+)</name>
        <dbReference type="ChEBI" id="CHEBI:18420"/>
        <label>2</label>
        <note>catalytic</note>
    </ligand>
</feature>
<dbReference type="InterPro" id="IPR029787">
    <property type="entry name" value="Nucleotide_cyclase"/>
</dbReference>
<feature type="binding site" evidence="25">
    <location>
        <position position="496"/>
    </location>
    <ligand>
        <name>ATP</name>
        <dbReference type="ChEBI" id="CHEBI:30616"/>
    </ligand>
</feature>
<dbReference type="GO" id="GO:0006171">
    <property type="term" value="P:cAMP biosynthetic process"/>
    <property type="evidence" value="ECO:0007669"/>
    <property type="project" value="UniProtKB-KW"/>
</dbReference>
<dbReference type="PIRSF" id="PIRSF039050">
    <property type="entry name" value="Ade_cyc"/>
    <property type="match status" value="1"/>
</dbReference>
<dbReference type="GO" id="GO:0045471">
    <property type="term" value="P:response to ethanol"/>
    <property type="evidence" value="ECO:0007669"/>
    <property type="project" value="Ensembl"/>
</dbReference>
<feature type="region of interest" description="Disordered" evidence="28">
    <location>
        <begin position="603"/>
        <end position="623"/>
    </location>
</feature>
<keyword evidence="9 29" id="KW-0812">Transmembrane</keyword>
<feature type="transmembrane region" description="Helical" evidence="29">
    <location>
        <begin position="926"/>
        <end position="945"/>
    </location>
</feature>
<dbReference type="EC" id="4.6.1.1" evidence="5 24"/>
<protein>
    <recommendedName>
        <fullName evidence="22 24">Adenylate cyclase type 5</fullName>
        <ecNumber evidence="5 24">4.6.1.1</ecNumber>
    </recommendedName>
</protein>
<feature type="domain" description="Guanylate cyclase" evidence="30">
    <location>
        <begin position="1013"/>
        <end position="1152"/>
    </location>
</feature>
<feature type="binding site" evidence="26">
    <location>
        <position position="409"/>
    </location>
    <ligand>
        <name>Mg(2+)</name>
        <dbReference type="ChEBI" id="CHEBI:18420"/>
        <label>2</label>
        <note>catalytic</note>
    </ligand>
</feature>
<evidence type="ECO:0000256" key="9">
    <source>
        <dbReference type="ARBA" id="ARBA00022692"/>
    </source>
</evidence>
<dbReference type="AlphaFoldDB" id="A0A6Q2X2K6"/>
<feature type="transmembrane region" description="Helical" evidence="29">
    <location>
        <begin position="234"/>
        <end position="253"/>
    </location>
</feature>
<dbReference type="PROSITE" id="PS00452">
    <property type="entry name" value="GUANYLATE_CYCLASE_1"/>
    <property type="match status" value="2"/>
</dbReference>
<feature type="binding site" evidence="25">
    <location>
        <begin position="408"/>
        <end position="413"/>
    </location>
    <ligand>
        <name>ATP</name>
        <dbReference type="ChEBI" id="CHEBI:30616"/>
    </ligand>
</feature>
<reference evidence="31" key="3">
    <citation type="submission" date="2025-08" db="UniProtKB">
        <authorList>
            <consortium name="Ensembl"/>
        </authorList>
    </citation>
    <scope>IDENTIFICATION</scope>
</reference>
<evidence type="ECO:0000256" key="28">
    <source>
        <dbReference type="SAM" id="MobiDB-lite"/>
    </source>
</evidence>
<feature type="binding site" evidence="25">
    <location>
        <position position="1065"/>
    </location>
    <ligand>
        <name>ATP</name>
        <dbReference type="ChEBI" id="CHEBI:30616"/>
    </ligand>
</feature>
<dbReference type="GO" id="GO:0004016">
    <property type="term" value="F:adenylate cyclase activity"/>
    <property type="evidence" value="ECO:0007669"/>
    <property type="project" value="UniProtKB-EC"/>
</dbReference>
<keyword evidence="16 24" id="KW-0115">cAMP biosynthesis</keyword>
<keyword evidence="6" id="KW-1003">Cell membrane</keyword>
<organism evidence="31 32">
    <name type="scientific">Esox lucius</name>
    <name type="common">Northern pike</name>
    <dbReference type="NCBI Taxonomy" id="8010"/>
    <lineage>
        <taxon>Eukaryota</taxon>
        <taxon>Metazoa</taxon>
        <taxon>Chordata</taxon>
        <taxon>Craniata</taxon>
        <taxon>Vertebrata</taxon>
        <taxon>Euteleostomi</taxon>
        <taxon>Actinopterygii</taxon>
        <taxon>Neopterygii</taxon>
        <taxon>Teleostei</taxon>
        <taxon>Protacanthopterygii</taxon>
        <taxon>Esociformes</taxon>
        <taxon>Esocidae</taxon>
        <taxon>Esox</taxon>
    </lineage>
</organism>
<evidence type="ECO:0000256" key="24">
    <source>
        <dbReference type="PIRNR" id="PIRNR039050"/>
    </source>
</evidence>
<feature type="region of interest" description="Disordered" evidence="28">
    <location>
        <begin position="32"/>
        <end position="128"/>
    </location>
</feature>
<feature type="transmembrane region" description="Helical" evidence="29">
    <location>
        <begin position="778"/>
        <end position="797"/>
    </location>
</feature>
<evidence type="ECO:0000256" key="29">
    <source>
        <dbReference type="SAM" id="Phobius"/>
    </source>
</evidence>
<comment type="catalytic activity">
    <reaction evidence="1 24">
        <text>ATP = 3',5'-cyclic AMP + diphosphate</text>
        <dbReference type="Rhea" id="RHEA:15389"/>
        <dbReference type="ChEBI" id="CHEBI:30616"/>
        <dbReference type="ChEBI" id="CHEBI:33019"/>
        <dbReference type="ChEBI" id="CHEBI:58165"/>
        <dbReference type="EC" id="4.6.1.1"/>
    </reaction>
</comment>
<feature type="transmembrane region" description="Helical" evidence="29">
    <location>
        <begin position="202"/>
        <end position="222"/>
    </location>
</feature>
<proteinExistence type="inferred from homology"/>
<feature type="transmembrane region" description="Helical" evidence="29">
    <location>
        <begin position="176"/>
        <end position="196"/>
    </location>
</feature>
<feature type="transmembrane region" description="Helical" evidence="29">
    <location>
        <begin position="874"/>
        <end position="893"/>
    </location>
</feature>
<feature type="compositionally biased region" description="Low complexity" evidence="28">
    <location>
        <begin position="68"/>
        <end position="83"/>
    </location>
</feature>
<dbReference type="GO" id="GO:0032400">
    <property type="term" value="P:melanosome localization"/>
    <property type="evidence" value="ECO:0007669"/>
    <property type="project" value="Ensembl"/>
</dbReference>
<evidence type="ECO:0000256" key="1">
    <source>
        <dbReference type="ARBA" id="ARBA00001593"/>
    </source>
</evidence>
<keyword evidence="14 24" id="KW-0460">Magnesium</keyword>
<dbReference type="PROSITE" id="PS50125">
    <property type="entry name" value="GUANYLATE_CYCLASE_2"/>
    <property type="match status" value="2"/>
</dbReference>
<feature type="transmembrane region" description="Helical" evidence="29">
    <location>
        <begin position="730"/>
        <end position="758"/>
    </location>
</feature>
<dbReference type="InterPro" id="IPR030672">
    <property type="entry name" value="Adcy"/>
</dbReference>
<dbReference type="Pfam" id="PF00211">
    <property type="entry name" value="Guanylate_cyc"/>
    <property type="match status" value="2"/>
</dbReference>
<comment type="cofactor">
    <cofactor evidence="26">
        <name>Mg(2+)</name>
        <dbReference type="ChEBI" id="CHEBI:18420"/>
    </cofactor>
    <cofactor evidence="26">
        <name>Mn(2+)</name>
        <dbReference type="ChEBI" id="CHEBI:29035"/>
    </cofactor>
    <text evidence="26">Binds 2 magnesium ions per subunit. Is also active with manganese (in vitro).</text>
</comment>
<sequence>MSNRVSPPGVGAPGLRGGTELKSAWGESEYIANGCPYSARSPSKKLARTNSRWREGDDDPDRQPGSGRATTTVSRVSFRSRSAWQEHGTWEESRNNNRLSPKHADGAGEVRPKSVELDDRRGKGSKPEEELMPEVHFSMVACCSSVMQIFRSKKFQSEKLEKLYQRYFFRLNQSSLTMLMAVLILVCSVMLAFECAGGGCRITYVVVFSLAILLILILIVLCNRNGFHQDHMWIVCYVVILVVLVVQVIGVLLVKPQSASEGIWWTVFFIHVIYTLLPVRMRAAVITGVILSTIHVAVSWKSNEKDAFIWKQIVSNVLIFSCTNVVGVCTHYPAEGSQRQAFRETRECIQARLHSQRENQQQERLLLSVLPRHVAMEMKADINAKQEDMMFHKIYIQKHDNVSILFADIEGFTSLASQCTAQELVMTLNELFARFDKLAAENHCLRIKILGDCYYCVSGLPEARADHASCCVEMGVDMIEAISLVREVTGVNVNMRVGIHSGRVHCGVLGLRKWQFDVWSNDVTLANHMEAGGAAGLPNADSPHRRIHITKATLNYLNGDYDVEPGSGGERNAYLKKNNIETYLIVGCSQKRKEEKAMIAKMSRQRANSVTHNTGHWTDRPFYNHMGGNQISKEMKRMGFEDPKDKNTQENLNPEDEVDEFLGRAIDARSIDRLRSEHVKKFLLTFREPDLEKKYSKQVDSRFGAYVACVSLVFLFICFIQAIIVPHSTLMIGFYITCLIILTAVMFVSAVYSCFGLFPVPLQNLSKRIVRSRLNSTLVGVFTIILVFLSAFINIFTCGTGDLRACLGQELNISVSSVNACHAHSLNYTLQSLNSFCGGPLPRCNFPEYFSSCVLLSLLACSVFLQVSSIGKLLLMLFIEIFYVIIMEVPKVSLFDNVDLLVMANAVEYINGTNGMNGSCAMDSKVPLKIMTPVVITVFVLALYLHAQQVESTARLDFLWKLQATEEKEEMEELQAYNRRLLHNILPKDVAAHFLARERRNDELYYQSCECVAVMFASISNFSEFYVELEANNEGVECLRLLNEIIADFDEIISEDQFRQLEKIKTIGSTYMAASGLNDSTYDKAGRSHIRALADYAMRLMDQMKYINEHSFNNFKMKIGLNMGPVVAGVIGARKPQYDIWGNTVNVASRMDSTGVPDRIQVTSDLYNVLNSYNYTLECRGLVKVKGKGEMQTYFLTGGPPSS</sequence>
<evidence type="ECO:0000256" key="19">
    <source>
        <dbReference type="ARBA" id="ARBA00023180"/>
    </source>
</evidence>
<feature type="binding site" evidence="26">
    <location>
        <position position="408"/>
    </location>
    <ligand>
        <name>Mg(2+)</name>
        <dbReference type="ChEBI" id="CHEBI:18420"/>
        <label>1</label>
        <note>catalytic</note>
    </ligand>
</feature>
<comment type="cofactor">
    <cofactor evidence="2">
        <name>Mn(2+)</name>
        <dbReference type="ChEBI" id="CHEBI:29035"/>
    </cofactor>
</comment>
<keyword evidence="19" id="KW-0325">Glycoprotein</keyword>
<dbReference type="GO" id="GO:0046872">
    <property type="term" value="F:metal ion binding"/>
    <property type="evidence" value="ECO:0007669"/>
    <property type="project" value="UniProtKB-KW"/>
</dbReference>
<evidence type="ECO:0000256" key="13">
    <source>
        <dbReference type="ARBA" id="ARBA00022840"/>
    </source>
</evidence>
<feature type="region of interest" description="Disordered" evidence="28">
    <location>
        <begin position="1"/>
        <end position="20"/>
    </location>
</feature>
<dbReference type="Proteomes" id="UP000265140">
    <property type="component" value="Chromosome 16"/>
</dbReference>
<comment type="similarity">
    <text evidence="24 27">Belongs to the adenylyl cyclase class-4/guanylyl cyclase family.</text>
</comment>
<dbReference type="InParanoid" id="A0A6Q2X2K6"/>
<reference evidence="31" key="2">
    <citation type="submission" date="2020-02" db="EMBL/GenBank/DDBJ databases">
        <title>Esox lucius (northern pike) genome, fEsoLuc1, primary haplotype.</title>
        <authorList>
            <person name="Myers G."/>
            <person name="Karagic N."/>
            <person name="Meyer A."/>
            <person name="Pippel M."/>
            <person name="Reichard M."/>
            <person name="Winkler S."/>
            <person name="Tracey A."/>
            <person name="Sims Y."/>
            <person name="Howe K."/>
            <person name="Rhie A."/>
            <person name="Formenti G."/>
            <person name="Durbin R."/>
            <person name="Fedrigo O."/>
            <person name="Jarvis E.D."/>
        </authorList>
    </citation>
    <scope>NUCLEOTIDE SEQUENCE [LARGE SCALE GENOMIC DNA]</scope>
</reference>
<reference evidence="32" key="1">
    <citation type="journal article" date="2014" name="PLoS ONE">
        <title>The genome and linkage map of the northern pike (Esox lucius): conserved synteny revealed between the salmonid sister group and the Neoteleostei.</title>
        <authorList>
            <person name="Rondeau E.B."/>
            <person name="Minkley D.R."/>
            <person name="Leong J.S."/>
            <person name="Messmer A.M."/>
            <person name="Jantzen J.R."/>
            <person name="von Schalburg K.R."/>
            <person name="Lemon C."/>
            <person name="Bird N.H."/>
            <person name="Koop B.F."/>
        </authorList>
    </citation>
    <scope>NUCLEOTIDE SEQUENCE</scope>
</reference>
<dbReference type="SMART" id="SM00044">
    <property type="entry name" value="CYCc"/>
    <property type="match status" value="2"/>
</dbReference>
<dbReference type="GO" id="GO:0005524">
    <property type="term" value="F:ATP binding"/>
    <property type="evidence" value="ECO:0007669"/>
    <property type="project" value="UniProtKB-UniRule"/>
</dbReference>
<evidence type="ECO:0000256" key="10">
    <source>
        <dbReference type="ARBA" id="ARBA00022723"/>
    </source>
</evidence>
<evidence type="ECO:0000256" key="26">
    <source>
        <dbReference type="PIRSR" id="PIRSR039050-51"/>
    </source>
</evidence>
<keyword evidence="8" id="KW-0597">Phosphoprotein</keyword>
<evidence type="ECO:0000256" key="20">
    <source>
        <dbReference type="ARBA" id="ARBA00023239"/>
    </source>
</evidence>
<feature type="domain" description="Guanylate cyclase" evidence="30">
    <location>
        <begin position="403"/>
        <end position="530"/>
    </location>
</feature>
<keyword evidence="7" id="KW-0488">Methylation</keyword>
<feature type="binding site" evidence="25">
    <location>
        <begin position="450"/>
        <end position="452"/>
    </location>
    <ligand>
        <name>ATP</name>
        <dbReference type="ChEBI" id="CHEBI:30616"/>
    </ligand>
</feature>
<evidence type="ECO:0000256" key="7">
    <source>
        <dbReference type="ARBA" id="ARBA00022481"/>
    </source>
</evidence>
<dbReference type="PANTHER" id="PTHR45627">
    <property type="entry name" value="ADENYLATE CYCLASE TYPE 1"/>
    <property type="match status" value="1"/>
</dbReference>
<evidence type="ECO:0000313" key="31">
    <source>
        <dbReference type="Ensembl" id="ENSELUP00000047570.2"/>
    </source>
</evidence>
<evidence type="ECO:0000256" key="11">
    <source>
        <dbReference type="ARBA" id="ARBA00022737"/>
    </source>
</evidence>
<dbReference type="InterPro" id="IPR009398">
    <property type="entry name" value="Adcy_conserved_dom"/>
</dbReference>
<evidence type="ECO:0000256" key="12">
    <source>
        <dbReference type="ARBA" id="ARBA00022741"/>
    </source>
</evidence>
<dbReference type="Gene3D" id="3.30.70.1230">
    <property type="entry name" value="Nucleotide cyclase"/>
    <property type="match status" value="2"/>
</dbReference>
<feature type="compositionally biased region" description="Polar residues" evidence="28">
    <location>
        <begin position="605"/>
        <end position="616"/>
    </location>
</feature>
<evidence type="ECO:0000313" key="32">
    <source>
        <dbReference type="Proteomes" id="UP000265140"/>
    </source>
</evidence>
<dbReference type="InterPro" id="IPR032628">
    <property type="entry name" value="AC_N"/>
</dbReference>
<evidence type="ECO:0000256" key="2">
    <source>
        <dbReference type="ARBA" id="ARBA00001936"/>
    </source>
</evidence>
<keyword evidence="20 24" id="KW-0456">Lyase</keyword>